<dbReference type="InterPro" id="IPR050834">
    <property type="entry name" value="Glycosyltransf_2"/>
</dbReference>
<dbReference type="Pfam" id="PF00535">
    <property type="entry name" value="Glycos_transf_2"/>
    <property type="match status" value="1"/>
</dbReference>
<evidence type="ECO:0000313" key="3">
    <source>
        <dbReference type="Proteomes" id="UP000271624"/>
    </source>
</evidence>
<evidence type="ECO:0000313" key="2">
    <source>
        <dbReference type="EMBL" id="RUT09836.1"/>
    </source>
</evidence>
<accession>A0A433VUQ7</accession>
<dbReference type="RefSeq" id="WP_127078213.1">
    <property type="nucleotide sequence ID" value="NZ_RSCL01000001.1"/>
</dbReference>
<reference evidence="2" key="2">
    <citation type="journal article" date="2019" name="Genome Biol. Evol.">
        <title>Day and night: Metabolic profiles and evolutionary relationships of six axenic non-marine cyanobacteria.</title>
        <authorList>
            <person name="Will S.E."/>
            <person name="Henke P."/>
            <person name="Boedeker C."/>
            <person name="Huang S."/>
            <person name="Brinkmann H."/>
            <person name="Rohde M."/>
            <person name="Jarek M."/>
            <person name="Friedl T."/>
            <person name="Seufert S."/>
            <person name="Schumacher M."/>
            <person name="Overmann J."/>
            <person name="Neumann-Schaal M."/>
            <person name="Petersen J."/>
        </authorList>
    </citation>
    <scope>NUCLEOTIDE SEQUENCE [LARGE SCALE GENOMIC DNA]</scope>
    <source>
        <strain evidence="2">PCC 7102</strain>
    </source>
</reference>
<proteinExistence type="predicted"/>
<dbReference type="GO" id="GO:0016740">
    <property type="term" value="F:transferase activity"/>
    <property type="evidence" value="ECO:0007669"/>
    <property type="project" value="UniProtKB-KW"/>
</dbReference>
<keyword evidence="3" id="KW-1185">Reference proteome</keyword>
<keyword evidence="2" id="KW-0808">Transferase</keyword>
<dbReference type="InterPro" id="IPR029044">
    <property type="entry name" value="Nucleotide-diphossugar_trans"/>
</dbReference>
<name>A0A433VUQ7_9CYAN</name>
<sequence length="298" mass="33844">MAQQYLFSIIIPTYNRPERLSNCLDSLTQIDYPRADFEVVVVDDGSKMSLEPVVAAVKDKLNLTFVRQINAGPASARNTGASKAQGKYLVFTDDDCAPASDWLSKLAVRFWSAPDVMIGGHTINALKENLYSIASQTLIDYLYEYYNTNSLQPNFFASNNIALRAETFRLLGGFDTSFPLAAAEDREFCDRWLYKGYKMIYAPEVQVYHTHELTLRKLWRQHFNYGRGAFCFHKIRSNRISQPIKVEPLSFYLDLLTYPISRLSSKIGVLVTALIFISQIANAAGFFWERSHSPSIPS</sequence>
<dbReference type="CDD" id="cd00761">
    <property type="entry name" value="Glyco_tranf_GTA_type"/>
    <property type="match status" value="1"/>
</dbReference>
<evidence type="ECO:0000259" key="1">
    <source>
        <dbReference type="Pfam" id="PF00535"/>
    </source>
</evidence>
<dbReference type="AlphaFoldDB" id="A0A433VUQ7"/>
<dbReference type="OrthoDB" id="153025at2"/>
<dbReference type="PANTHER" id="PTHR43685:SF3">
    <property type="entry name" value="SLR2126 PROTEIN"/>
    <property type="match status" value="1"/>
</dbReference>
<organism evidence="2 3">
    <name type="scientific">Dulcicalothrix desertica PCC 7102</name>
    <dbReference type="NCBI Taxonomy" id="232991"/>
    <lineage>
        <taxon>Bacteria</taxon>
        <taxon>Bacillati</taxon>
        <taxon>Cyanobacteriota</taxon>
        <taxon>Cyanophyceae</taxon>
        <taxon>Nostocales</taxon>
        <taxon>Calotrichaceae</taxon>
        <taxon>Dulcicalothrix</taxon>
    </lineage>
</organism>
<dbReference type="InterPro" id="IPR001173">
    <property type="entry name" value="Glyco_trans_2-like"/>
</dbReference>
<dbReference type="Gene3D" id="3.90.550.10">
    <property type="entry name" value="Spore Coat Polysaccharide Biosynthesis Protein SpsA, Chain A"/>
    <property type="match status" value="1"/>
</dbReference>
<gene>
    <name evidence="2" type="ORF">DSM106972_003310</name>
</gene>
<feature type="domain" description="Glycosyltransferase 2-like" evidence="1">
    <location>
        <begin position="8"/>
        <end position="152"/>
    </location>
</feature>
<protein>
    <submittedName>
        <fullName evidence="2">Glycosyl transferase</fullName>
    </submittedName>
</protein>
<dbReference type="EMBL" id="RSCL01000001">
    <property type="protein sequence ID" value="RUT09836.1"/>
    <property type="molecule type" value="Genomic_DNA"/>
</dbReference>
<comment type="caution">
    <text evidence="2">The sequence shown here is derived from an EMBL/GenBank/DDBJ whole genome shotgun (WGS) entry which is preliminary data.</text>
</comment>
<dbReference type="Proteomes" id="UP000271624">
    <property type="component" value="Unassembled WGS sequence"/>
</dbReference>
<reference evidence="2" key="1">
    <citation type="submission" date="2018-12" db="EMBL/GenBank/DDBJ databases">
        <authorList>
            <person name="Will S."/>
            <person name="Neumann-Schaal M."/>
            <person name="Henke P."/>
        </authorList>
    </citation>
    <scope>NUCLEOTIDE SEQUENCE</scope>
    <source>
        <strain evidence="2">PCC 7102</strain>
    </source>
</reference>
<dbReference type="PANTHER" id="PTHR43685">
    <property type="entry name" value="GLYCOSYLTRANSFERASE"/>
    <property type="match status" value="1"/>
</dbReference>
<dbReference type="SUPFAM" id="SSF53448">
    <property type="entry name" value="Nucleotide-diphospho-sugar transferases"/>
    <property type="match status" value="1"/>
</dbReference>